<feature type="compositionally biased region" description="Polar residues" evidence="1">
    <location>
        <begin position="256"/>
        <end position="270"/>
    </location>
</feature>
<dbReference type="GO" id="GO:0001164">
    <property type="term" value="F:RNA polymerase I core promoter sequence-specific DNA binding"/>
    <property type="evidence" value="ECO:0007669"/>
    <property type="project" value="TreeGrafter"/>
</dbReference>
<evidence type="ECO:0000259" key="2">
    <source>
        <dbReference type="Pfam" id="PF15463"/>
    </source>
</evidence>
<evidence type="ECO:0000313" key="3">
    <source>
        <dbReference type="EMBL" id="KAF1913225.1"/>
    </source>
</evidence>
<dbReference type="InterPro" id="IPR029178">
    <property type="entry name" value="Ecm11_C"/>
</dbReference>
<dbReference type="EMBL" id="ML979139">
    <property type="protein sequence ID" value="KAF1913225.1"/>
    <property type="molecule type" value="Genomic_DNA"/>
</dbReference>
<feature type="region of interest" description="Disordered" evidence="1">
    <location>
        <begin position="1"/>
        <end position="166"/>
    </location>
</feature>
<gene>
    <name evidence="3" type="ORF">BDU57DRAFT_521995</name>
</gene>
<reference evidence="3" key="1">
    <citation type="journal article" date="2020" name="Stud. Mycol.">
        <title>101 Dothideomycetes genomes: a test case for predicting lifestyles and emergence of pathogens.</title>
        <authorList>
            <person name="Haridas S."/>
            <person name="Albert R."/>
            <person name="Binder M."/>
            <person name="Bloem J."/>
            <person name="Labutti K."/>
            <person name="Salamov A."/>
            <person name="Andreopoulos B."/>
            <person name="Baker S."/>
            <person name="Barry K."/>
            <person name="Bills G."/>
            <person name="Bluhm B."/>
            <person name="Cannon C."/>
            <person name="Castanera R."/>
            <person name="Culley D."/>
            <person name="Daum C."/>
            <person name="Ezra D."/>
            <person name="Gonzalez J."/>
            <person name="Henrissat B."/>
            <person name="Kuo A."/>
            <person name="Liang C."/>
            <person name="Lipzen A."/>
            <person name="Lutzoni F."/>
            <person name="Magnuson J."/>
            <person name="Mondo S."/>
            <person name="Nolan M."/>
            <person name="Ohm R."/>
            <person name="Pangilinan J."/>
            <person name="Park H.-J."/>
            <person name="Ramirez L."/>
            <person name="Alfaro M."/>
            <person name="Sun H."/>
            <person name="Tritt A."/>
            <person name="Yoshinaga Y."/>
            <person name="Zwiers L.-H."/>
            <person name="Turgeon B."/>
            <person name="Goodwin S."/>
            <person name="Spatafora J."/>
            <person name="Crous P."/>
            <person name="Grigoriev I."/>
        </authorList>
    </citation>
    <scope>NUCLEOTIDE SEQUENCE</scope>
    <source>
        <strain evidence="3">HMLAC05119</strain>
    </source>
</reference>
<sequence length="578" mass="64125">MAGSMYERSKLQKFVEGRERAASPQHARNGPPVNPERRAIGANAKVTIKRGGGTQQPHQPQAVSGLPSRGLGNVQNNSAAMQHVPQRRHSGPGHKLDPYDTDAESLDTTINQSVIQPEDSQIKNPQHQQKNVIVDLRSEGTGDGDEESGDDEDGEEDAAEYGVDDDGLVFEQEHVDFLKARGQDDLDRLEAAKFLSQNFPAGFRLEAADFLSQNLPAGFRTVDGDSYPSTTDGHPTERGGVPQPTSEDFGNGDPLSPSSRHPSLYGQQSFGPPMNRIARNGGRDQQGNATQKIIQQSAHLRHEQRSSVRLHQHPRQELFAISAPGQSSQSPPHSQVKQELEVIQPVGTQAHLNHAAFAQPQEPHSQPSYGSVIAATHSTKEFEAPITFNRPSPSRNQALPVIQYPHAASGEPAKRVQPVPLQNPDVRIDGDYELESLYAMNFEALKKESFDNDPRAPTQPLSKEMVQKPLIERLIHVQQNLDAGKQSDFFRSLPTNEWEDAGDWFLEQFSSIIKRTKEARQTKRKLAQGFEDEVEKRYKHVSKKQNQVQEAMSKMQAQGEGLVPRSPRTSKSPKSRMR</sequence>
<evidence type="ECO:0000313" key="4">
    <source>
        <dbReference type="Proteomes" id="UP000800096"/>
    </source>
</evidence>
<feature type="region of interest" description="Disordered" evidence="1">
    <location>
        <begin position="221"/>
        <end position="313"/>
    </location>
</feature>
<keyword evidence="4" id="KW-1185">Reference proteome</keyword>
<feature type="compositionally biased region" description="Acidic residues" evidence="1">
    <location>
        <begin position="142"/>
        <end position="166"/>
    </location>
</feature>
<dbReference type="GO" id="GO:0017025">
    <property type="term" value="F:TBP-class protein binding"/>
    <property type="evidence" value="ECO:0007669"/>
    <property type="project" value="TreeGrafter"/>
</dbReference>
<feature type="compositionally biased region" description="Basic and acidic residues" evidence="1">
    <location>
        <begin position="7"/>
        <end position="21"/>
    </location>
</feature>
<dbReference type="OrthoDB" id="5346740at2759"/>
<dbReference type="GO" id="GO:0042790">
    <property type="term" value="P:nucleolar large rRNA transcription by RNA polymerase I"/>
    <property type="evidence" value="ECO:0007669"/>
    <property type="project" value="TreeGrafter"/>
</dbReference>
<dbReference type="Proteomes" id="UP000800096">
    <property type="component" value="Unassembled WGS sequence"/>
</dbReference>
<feature type="region of interest" description="Disordered" evidence="1">
    <location>
        <begin position="537"/>
        <end position="578"/>
    </location>
</feature>
<dbReference type="AlphaFoldDB" id="A0A6A5QCD7"/>
<name>A0A6A5QCD7_AMPQU</name>
<feature type="domain" description="Extracellular mutant protein 11 C-terminal" evidence="2">
    <location>
        <begin position="431"/>
        <end position="562"/>
    </location>
</feature>
<feature type="compositionally biased region" description="Polar residues" evidence="1">
    <location>
        <begin position="283"/>
        <end position="298"/>
    </location>
</feature>
<dbReference type="PANTHER" id="PTHR28244">
    <property type="entry name" value="RNA POLYMERASE I-SPECIFIC TRANSCRIPTION INITIATION FACTOR RRN11"/>
    <property type="match status" value="1"/>
</dbReference>
<protein>
    <submittedName>
        <fullName evidence="3">Extracellular mutant protein 11-domain-containing protein</fullName>
    </submittedName>
</protein>
<accession>A0A6A5QCD7</accession>
<dbReference type="InterPro" id="IPR053029">
    <property type="entry name" value="RNA_pol_I-specific_init_factor"/>
</dbReference>
<organism evidence="3 4">
    <name type="scientific">Ampelomyces quisqualis</name>
    <name type="common">Powdery mildew agent</name>
    <dbReference type="NCBI Taxonomy" id="50730"/>
    <lineage>
        <taxon>Eukaryota</taxon>
        <taxon>Fungi</taxon>
        <taxon>Dikarya</taxon>
        <taxon>Ascomycota</taxon>
        <taxon>Pezizomycotina</taxon>
        <taxon>Dothideomycetes</taxon>
        <taxon>Pleosporomycetidae</taxon>
        <taxon>Pleosporales</taxon>
        <taxon>Pleosporineae</taxon>
        <taxon>Phaeosphaeriaceae</taxon>
        <taxon>Ampelomyces</taxon>
    </lineage>
</organism>
<dbReference type="GO" id="GO:0070860">
    <property type="term" value="C:RNA polymerase I core factor complex"/>
    <property type="evidence" value="ECO:0007669"/>
    <property type="project" value="TreeGrafter"/>
</dbReference>
<dbReference type="PANTHER" id="PTHR28244:SF3">
    <property type="entry name" value="EXTRACELLULAR MUTANT PROTEIN 11 C-TERMINAL DOMAIN-CONTAINING PROTEIN"/>
    <property type="match status" value="1"/>
</dbReference>
<dbReference type="Pfam" id="PF15463">
    <property type="entry name" value="ECM11"/>
    <property type="match status" value="1"/>
</dbReference>
<feature type="compositionally biased region" description="Polar residues" evidence="1">
    <location>
        <begin position="106"/>
        <end position="131"/>
    </location>
</feature>
<evidence type="ECO:0000256" key="1">
    <source>
        <dbReference type="SAM" id="MobiDB-lite"/>
    </source>
</evidence>
<proteinExistence type="predicted"/>